<dbReference type="PANTHER" id="PTHR13466">
    <property type="entry name" value="TEX2 PROTEIN-RELATED"/>
    <property type="match status" value="1"/>
</dbReference>
<keyword evidence="5 10" id="KW-1133">Transmembrane helix</keyword>
<evidence type="ECO:0000256" key="9">
    <source>
        <dbReference type="SAM" id="MobiDB-lite"/>
    </source>
</evidence>
<evidence type="ECO:0000256" key="5">
    <source>
        <dbReference type="ARBA" id="ARBA00022989"/>
    </source>
</evidence>
<evidence type="ECO:0000313" key="12">
    <source>
        <dbReference type="EMBL" id="EMC98171.1"/>
    </source>
</evidence>
<feature type="compositionally biased region" description="Polar residues" evidence="9">
    <location>
        <begin position="817"/>
        <end position="830"/>
    </location>
</feature>
<feature type="compositionally biased region" description="Basic and acidic residues" evidence="9">
    <location>
        <begin position="904"/>
        <end position="914"/>
    </location>
</feature>
<evidence type="ECO:0000256" key="1">
    <source>
        <dbReference type="ARBA" id="ARBA00004586"/>
    </source>
</evidence>
<keyword evidence="6" id="KW-0445">Lipid transport</keyword>
<feature type="region of interest" description="Disordered" evidence="9">
    <location>
        <begin position="930"/>
        <end position="976"/>
    </location>
</feature>
<dbReference type="AlphaFoldDB" id="M2MNB3"/>
<dbReference type="InterPro" id="IPR031468">
    <property type="entry name" value="SMP_LBD"/>
</dbReference>
<keyword evidence="8 10" id="KW-0472">Membrane</keyword>
<keyword evidence="4" id="KW-0256">Endoplasmic reticulum</keyword>
<dbReference type="OrthoDB" id="26740at2759"/>
<feature type="compositionally biased region" description="Pro residues" evidence="9">
    <location>
        <begin position="845"/>
        <end position="859"/>
    </location>
</feature>
<dbReference type="EMBL" id="KB445553">
    <property type="protein sequence ID" value="EMC98171.1"/>
    <property type="molecule type" value="Genomic_DNA"/>
</dbReference>
<feature type="compositionally biased region" description="Basic and acidic residues" evidence="9">
    <location>
        <begin position="1119"/>
        <end position="1136"/>
    </location>
</feature>
<evidence type="ECO:0000256" key="8">
    <source>
        <dbReference type="ARBA" id="ARBA00023136"/>
    </source>
</evidence>
<feature type="region of interest" description="Disordered" evidence="9">
    <location>
        <begin position="44"/>
        <end position="63"/>
    </location>
</feature>
<protein>
    <recommendedName>
        <fullName evidence="11">SMP-LTD domain-containing protein</fullName>
    </recommendedName>
</protein>
<keyword evidence="3 10" id="KW-0812">Transmembrane</keyword>
<feature type="region of interest" description="Disordered" evidence="9">
    <location>
        <begin position="886"/>
        <end position="914"/>
    </location>
</feature>
<feature type="region of interest" description="Disordered" evidence="9">
    <location>
        <begin position="803"/>
        <end position="863"/>
    </location>
</feature>
<evidence type="ECO:0000256" key="10">
    <source>
        <dbReference type="SAM" id="Phobius"/>
    </source>
</evidence>
<evidence type="ECO:0000256" key="4">
    <source>
        <dbReference type="ARBA" id="ARBA00022824"/>
    </source>
</evidence>
<dbReference type="GeneID" id="19111700"/>
<sequence>MGFLAYLFVYVFGGLTFLPLVLVAVLAALWALLPDANNAAKSASILDEQDQSGSEGESKENGEIAKTELEDRGTSDGSVAASCTLAVLRSYHLPSAVAALNARNAVPNGASSTSHAANGSLDGAPAETPSGAGSGSESVYQSMYRTVFDRSKTAVAAATSVLEQGGDGTTAAGAAPASASAVKRKPVIHASVFYIVLRHGHLMLYDSASQVEVRHVISLAHHTVSLFDGEISGDLLMDADLFIKRTAIVLTPLSDASANGYPTNSLQQRAKSKPFYLFCATGPEKEDFYHALLAARATPPKPQSIESEDLIKLQSLLHSASLTSETRAFNALVSRVFLALHRTPWLENFVCDKIENKIARVQKPTFIASLAVKAIDLGDAAPVISAPRLKDLNISGDLTLSFDVKYNGAASLVISAVARLDLGTRFKARTIDLLLSTSVQRIAGKMLVRIKPPPSNRIWFCFESMPEMEIHVEPIVSTRKVAYGFVLRAIEERVRAMIGESLVKPNWDDVPFFDTRQQKIRGGIWSDGGEVGIEHPLSEPTDRVTAEALGKGSEKSLSTSALVASSSAAMELQADSSAASSGSDTPMSKVVGSTSAALPESAGTPKRHSVGTTLPFRHSVTEPQPSLPPPVGAFRSPPLTSPPLSAPSVAIDDTSGVAVRSDDAALQPAARRRWRPGRVSNDPPGARKEAAEAIREVRDRSVPGAGQSSTLQDEDARMSSADINVITADADEALEGEDISVTALRKRQGTKRTDTDRSITSTMSSAASQQQQQRKTILANAAAATKAAQNWSWNAIQNRRAAMGANGSRQPVFRTSPMGSRTSLDNQQQHKQPHAHDEPIGRGQPLPPPGTPLPGPIPQTQPRTLIGGLARVAGAAGAGVGGVQSIGTGSVRRKPVPALPPRPTETKHGAVTDEAHIEDEALGQIEDGETIEASANEQTVSQADDALQEPLPTEDDFGPWRENSGIPATREGQGAGTYEELHEELQVNSQGITMATDEGPFEHSEPEAAALGTPPPQIIEPTTPEHSISRPAKKIPPPLPARRRTGKANMPSSVEERSHGGLPPVVETQPKGGNDASTVSAQTPPAPKITQAAPGSEDVGLGQDPPLGGTRPITAVSGSHEHMSSALESKDKAHNDIDDEQAPSQPAPSSPLLDETDHDGDEEAKLAEEKFNNGGDLDEADFDHARTSTGEDQQPSDTALPEESSDQEARSAHIWPDDGGDSSPTDPVVRKHDHNLTADLLEASTDSEAPASPAHTTKAEDLIIPDHDR</sequence>
<keyword evidence="13" id="KW-1185">Reference proteome</keyword>
<dbReference type="HOGENOM" id="CLU_006760_1_0_1"/>
<proteinExistence type="predicted"/>
<dbReference type="InterPro" id="IPR019411">
    <property type="entry name" value="MMM1_dom"/>
</dbReference>
<feature type="region of interest" description="Disordered" evidence="9">
    <location>
        <begin position="995"/>
        <end position="1269"/>
    </location>
</feature>
<dbReference type="KEGG" id="bcom:BAUCODRAFT_32171"/>
<feature type="region of interest" description="Disordered" evidence="9">
    <location>
        <begin position="745"/>
        <end position="771"/>
    </location>
</feature>
<dbReference type="GO" id="GO:1990456">
    <property type="term" value="P:mitochondrion-endoplasmic reticulum membrane tethering"/>
    <property type="evidence" value="ECO:0007669"/>
    <property type="project" value="TreeGrafter"/>
</dbReference>
<feature type="transmembrane region" description="Helical" evidence="10">
    <location>
        <begin position="7"/>
        <end position="33"/>
    </location>
</feature>
<feature type="compositionally biased region" description="Polar residues" evidence="9">
    <location>
        <begin position="1187"/>
        <end position="1197"/>
    </location>
</feature>
<name>M2MNB3_BAUPA</name>
<feature type="region of interest" description="Disordered" evidence="9">
    <location>
        <begin position="108"/>
        <end position="137"/>
    </location>
</feature>
<evidence type="ECO:0000256" key="6">
    <source>
        <dbReference type="ARBA" id="ARBA00023055"/>
    </source>
</evidence>
<feature type="compositionally biased region" description="Low complexity" evidence="9">
    <location>
        <begin position="575"/>
        <end position="584"/>
    </location>
</feature>
<gene>
    <name evidence="12" type="ORF">BAUCODRAFT_32171</name>
</gene>
<evidence type="ECO:0000313" key="13">
    <source>
        <dbReference type="Proteomes" id="UP000011761"/>
    </source>
</evidence>
<dbReference type="OMA" id="AKKWSWS"/>
<dbReference type="GO" id="GO:0008289">
    <property type="term" value="F:lipid binding"/>
    <property type="evidence" value="ECO:0007669"/>
    <property type="project" value="UniProtKB-KW"/>
</dbReference>
<dbReference type="RefSeq" id="XP_007674417.1">
    <property type="nucleotide sequence ID" value="XM_007676227.1"/>
</dbReference>
<dbReference type="CDD" id="cd21675">
    <property type="entry name" value="SMP_TEX2"/>
    <property type="match status" value="1"/>
</dbReference>
<keyword evidence="7" id="KW-0446">Lipid-binding</keyword>
<organism evidence="12 13">
    <name type="scientific">Baudoinia panamericana (strain UAMH 10762)</name>
    <name type="common">Angels' share fungus</name>
    <name type="synonym">Baudoinia compniacensis (strain UAMH 10762)</name>
    <dbReference type="NCBI Taxonomy" id="717646"/>
    <lineage>
        <taxon>Eukaryota</taxon>
        <taxon>Fungi</taxon>
        <taxon>Dikarya</taxon>
        <taxon>Ascomycota</taxon>
        <taxon>Pezizomycotina</taxon>
        <taxon>Dothideomycetes</taxon>
        <taxon>Dothideomycetidae</taxon>
        <taxon>Mycosphaerellales</taxon>
        <taxon>Teratosphaeriaceae</taxon>
        <taxon>Baudoinia</taxon>
    </lineage>
</organism>
<feature type="region of interest" description="Disordered" evidence="9">
    <location>
        <begin position="667"/>
        <end position="716"/>
    </location>
</feature>
<keyword evidence="2" id="KW-0813">Transport</keyword>
<evidence type="ECO:0000256" key="3">
    <source>
        <dbReference type="ARBA" id="ARBA00022692"/>
    </source>
</evidence>
<dbReference type="PANTHER" id="PTHR13466:SF19">
    <property type="entry name" value="NUCLEUS-VACUOLE JUNCTION PROTEIN 2"/>
    <property type="match status" value="1"/>
</dbReference>
<dbReference type="eggNOG" id="KOG2238">
    <property type="taxonomic scope" value="Eukaryota"/>
</dbReference>
<feature type="region of interest" description="Disordered" evidence="9">
    <location>
        <begin position="575"/>
        <end position="612"/>
    </location>
</feature>
<feature type="compositionally biased region" description="Polar residues" evidence="9">
    <location>
        <begin position="933"/>
        <end position="942"/>
    </location>
</feature>
<dbReference type="GO" id="GO:0015914">
    <property type="term" value="P:phospholipid transport"/>
    <property type="evidence" value="ECO:0007669"/>
    <property type="project" value="TreeGrafter"/>
</dbReference>
<dbReference type="Proteomes" id="UP000011761">
    <property type="component" value="Unassembled WGS sequence"/>
</dbReference>
<feature type="compositionally biased region" description="Basic and acidic residues" evidence="9">
    <location>
        <begin position="1257"/>
        <end position="1269"/>
    </location>
</feature>
<evidence type="ECO:0000259" key="11">
    <source>
        <dbReference type="PROSITE" id="PS51847"/>
    </source>
</evidence>
<dbReference type="GO" id="GO:0005789">
    <property type="term" value="C:endoplasmic reticulum membrane"/>
    <property type="evidence" value="ECO:0007669"/>
    <property type="project" value="UniProtKB-SubCell"/>
</dbReference>
<dbReference type="Pfam" id="PF15413">
    <property type="entry name" value="PH_11"/>
    <property type="match status" value="1"/>
</dbReference>
<dbReference type="GO" id="GO:0032865">
    <property type="term" value="C:ERMES complex"/>
    <property type="evidence" value="ECO:0007669"/>
    <property type="project" value="TreeGrafter"/>
</dbReference>
<accession>M2MNB3</accession>
<dbReference type="PROSITE" id="PS51847">
    <property type="entry name" value="SMP"/>
    <property type="match status" value="1"/>
</dbReference>
<comment type="subcellular location">
    <subcellularLocation>
        <location evidence="1">Endoplasmic reticulum membrane</location>
    </subcellularLocation>
</comment>
<feature type="domain" description="SMP-LTD" evidence="11">
    <location>
        <begin position="322"/>
        <end position="513"/>
    </location>
</feature>
<evidence type="ECO:0000256" key="2">
    <source>
        <dbReference type="ARBA" id="ARBA00022448"/>
    </source>
</evidence>
<dbReference type="Pfam" id="PF10296">
    <property type="entry name" value="MMM1"/>
    <property type="match status" value="1"/>
</dbReference>
<reference evidence="12 13" key="1">
    <citation type="journal article" date="2012" name="PLoS Pathog.">
        <title>Diverse lifestyles and strategies of plant pathogenesis encoded in the genomes of eighteen Dothideomycetes fungi.</title>
        <authorList>
            <person name="Ohm R.A."/>
            <person name="Feau N."/>
            <person name="Henrissat B."/>
            <person name="Schoch C.L."/>
            <person name="Horwitz B.A."/>
            <person name="Barry K.W."/>
            <person name="Condon B.J."/>
            <person name="Copeland A.C."/>
            <person name="Dhillon B."/>
            <person name="Glaser F."/>
            <person name="Hesse C.N."/>
            <person name="Kosti I."/>
            <person name="LaButti K."/>
            <person name="Lindquist E.A."/>
            <person name="Lucas S."/>
            <person name="Salamov A.A."/>
            <person name="Bradshaw R.E."/>
            <person name="Ciuffetti L."/>
            <person name="Hamelin R.C."/>
            <person name="Kema G.H.J."/>
            <person name="Lawrence C."/>
            <person name="Scott J.A."/>
            <person name="Spatafora J.W."/>
            <person name="Turgeon B.G."/>
            <person name="de Wit P.J.G.M."/>
            <person name="Zhong S."/>
            <person name="Goodwin S.B."/>
            <person name="Grigoriev I.V."/>
        </authorList>
    </citation>
    <scope>NUCLEOTIDE SEQUENCE [LARGE SCALE GENOMIC DNA]</scope>
    <source>
        <strain evidence="12 13">UAMH 10762</strain>
    </source>
</reference>
<evidence type="ECO:0000256" key="7">
    <source>
        <dbReference type="ARBA" id="ARBA00023121"/>
    </source>
</evidence>
<feature type="compositionally biased region" description="Basic and acidic residues" evidence="9">
    <location>
        <begin position="685"/>
        <end position="701"/>
    </location>
</feature>